<sequence>MGNKFNLETKSLMCYLLLAVLLFSQCTKESAHMPVPLEKTMASGNTTAGVPSMLALDLTRAYSDGGHSIAIDRDFGTPGDSESQPNVSILKVYEDGQELGQAHARHKDIRSAGKGMFSHWGNTLYFSTSDNSNPLTNGRKYTYSIGNSGVVLPLEPRPEAPQGGVTESNSGVLGFASVNGTTTGGQGGQTVTVSNFNDLKRAVSDKKPLIIQVSGNIRGTGYINVNSNTTIMGLKGSSLEGVALLVYGTNNVIIRNMTIRNVKGYSNIIIKEGAHHVWVDHCDLSSDRNNGWEYYDGLLDVGQGADYVTISWNKLHDNHIASLIGWGARDYDKLNITFHNNHLYNISERAPDMRYGHVHYFNNLNENNSGYSVSALEKGTVRTDNNYFNNCALPITTTYNGYTAGYISGANTNTYVNSGKNNLTTSESNWIPPYEYKSALIPASEVPSVVRARAGATLL</sequence>
<feature type="signal peptide" evidence="3">
    <location>
        <begin position="1"/>
        <end position="31"/>
    </location>
</feature>
<dbReference type="GO" id="GO:0030570">
    <property type="term" value="F:pectate lyase activity"/>
    <property type="evidence" value="ECO:0007669"/>
    <property type="project" value="InterPro"/>
</dbReference>
<evidence type="ECO:0000256" key="2">
    <source>
        <dbReference type="RuleBase" id="RU361173"/>
    </source>
</evidence>
<keyword evidence="2" id="KW-0624">Polysaccharide degradation</keyword>
<keyword evidence="6" id="KW-1185">Reference proteome</keyword>
<dbReference type="AlphaFoldDB" id="A0A2T0TRK0"/>
<dbReference type="SUPFAM" id="SSF51126">
    <property type="entry name" value="Pectin lyase-like"/>
    <property type="match status" value="1"/>
</dbReference>
<dbReference type="GO" id="GO:0000272">
    <property type="term" value="P:polysaccharide catabolic process"/>
    <property type="evidence" value="ECO:0007669"/>
    <property type="project" value="UniProtKB-KW"/>
</dbReference>
<keyword evidence="2" id="KW-0119">Carbohydrate metabolism</keyword>
<accession>A0A2T0TRK0</accession>
<dbReference type="InterPro" id="IPR011050">
    <property type="entry name" value="Pectin_lyase_fold/virulence"/>
</dbReference>
<dbReference type="PANTHER" id="PTHR31683">
    <property type="entry name" value="PECTATE LYASE 18-RELATED"/>
    <property type="match status" value="1"/>
</dbReference>
<dbReference type="EMBL" id="PVTH01000015">
    <property type="protein sequence ID" value="PRY48305.1"/>
    <property type="molecule type" value="Genomic_DNA"/>
</dbReference>
<comment type="subcellular location">
    <subcellularLocation>
        <location evidence="2">Secreted</location>
    </subcellularLocation>
</comment>
<reference evidence="5 6" key="1">
    <citation type="submission" date="2018-03" db="EMBL/GenBank/DDBJ databases">
        <title>Genomic Encyclopedia of Type Strains, Phase III (KMG-III): the genomes of soil and plant-associated and newly described type strains.</title>
        <authorList>
            <person name="Whitman W."/>
        </authorList>
    </citation>
    <scope>NUCLEOTIDE SEQUENCE [LARGE SCALE GENOMIC DNA]</scope>
    <source>
        <strain evidence="5 6">CGMCC 1.9313</strain>
    </source>
</reference>
<evidence type="ECO:0000256" key="1">
    <source>
        <dbReference type="ARBA" id="ARBA00023239"/>
    </source>
</evidence>
<dbReference type="Pfam" id="PF00544">
    <property type="entry name" value="Pectate_lyase_4"/>
    <property type="match status" value="1"/>
</dbReference>
<evidence type="ECO:0000256" key="3">
    <source>
        <dbReference type="SAM" id="SignalP"/>
    </source>
</evidence>
<dbReference type="InterPro" id="IPR002022">
    <property type="entry name" value="Pec_lyase"/>
</dbReference>
<evidence type="ECO:0000259" key="4">
    <source>
        <dbReference type="SMART" id="SM00656"/>
    </source>
</evidence>
<dbReference type="GO" id="GO:0005576">
    <property type="term" value="C:extracellular region"/>
    <property type="evidence" value="ECO:0007669"/>
    <property type="project" value="UniProtKB-SubCell"/>
</dbReference>
<dbReference type="InterPro" id="IPR045032">
    <property type="entry name" value="PEL"/>
</dbReference>
<dbReference type="InterPro" id="IPR012334">
    <property type="entry name" value="Pectin_lyas_fold"/>
</dbReference>
<comment type="caution">
    <text evidence="5">The sequence shown here is derived from an EMBL/GenBank/DDBJ whole genome shotgun (WGS) entry which is preliminary data.</text>
</comment>
<feature type="domain" description="Pectate lyase" evidence="4">
    <location>
        <begin position="186"/>
        <end position="394"/>
    </location>
</feature>
<keyword evidence="3" id="KW-0732">Signal</keyword>
<gene>
    <name evidence="5" type="ORF">B0I27_1156</name>
</gene>
<evidence type="ECO:0000313" key="6">
    <source>
        <dbReference type="Proteomes" id="UP000238034"/>
    </source>
</evidence>
<keyword evidence="2" id="KW-0964">Secreted</keyword>
<dbReference type="OrthoDB" id="9804661at2"/>
<dbReference type="SMART" id="SM00656">
    <property type="entry name" value="Amb_all"/>
    <property type="match status" value="1"/>
</dbReference>
<evidence type="ECO:0000313" key="5">
    <source>
        <dbReference type="EMBL" id="PRY48305.1"/>
    </source>
</evidence>
<keyword evidence="1 2" id="KW-0456">Lyase</keyword>
<dbReference type="Gene3D" id="2.160.20.10">
    <property type="entry name" value="Single-stranded right-handed beta-helix, Pectin lyase-like"/>
    <property type="match status" value="1"/>
</dbReference>
<proteinExistence type="inferred from homology"/>
<name>A0A2T0TRK0_9SPHI</name>
<dbReference type="Proteomes" id="UP000238034">
    <property type="component" value="Unassembled WGS sequence"/>
</dbReference>
<protein>
    <submittedName>
        <fullName evidence="5">Pectate lyase</fullName>
    </submittedName>
</protein>
<feature type="chain" id="PRO_5015549832" evidence="3">
    <location>
        <begin position="32"/>
        <end position="459"/>
    </location>
</feature>
<comment type="similarity">
    <text evidence="2">Belongs to the polysaccharide lyase 1 family.</text>
</comment>
<organism evidence="5 6">
    <name type="scientific">Arcticibacter pallidicorallinus</name>
    <dbReference type="NCBI Taxonomy" id="1259464"/>
    <lineage>
        <taxon>Bacteria</taxon>
        <taxon>Pseudomonadati</taxon>
        <taxon>Bacteroidota</taxon>
        <taxon>Sphingobacteriia</taxon>
        <taxon>Sphingobacteriales</taxon>
        <taxon>Sphingobacteriaceae</taxon>
        <taxon>Arcticibacter</taxon>
    </lineage>
</organism>
<dbReference type="PANTHER" id="PTHR31683:SF18">
    <property type="entry name" value="PECTATE LYASE 21-RELATED"/>
    <property type="match status" value="1"/>
</dbReference>